<dbReference type="InterPro" id="IPR013783">
    <property type="entry name" value="Ig-like_fold"/>
</dbReference>
<evidence type="ECO:0000256" key="1">
    <source>
        <dbReference type="ARBA" id="ARBA00022801"/>
    </source>
</evidence>
<dbReference type="Pfam" id="PF02903">
    <property type="entry name" value="Alpha-amylase_N"/>
    <property type="match status" value="1"/>
</dbReference>
<dbReference type="CDD" id="cd02857">
    <property type="entry name" value="E_set_CDase_PDE_N"/>
    <property type="match status" value="1"/>
</dbReference>
<evidence type="ECO:0000256" key="2">
    <source>
        <dbReference type="ARBA" id="ARBA00023295"/>
    </source>
</evidence>
<gene>
    <name evidence="6" type="ORF">EA26_16260</name>
</gene>
<dbReference type="PANTHER" id="PTHR10357">
    <property type="entry name" value="ALPHA-AMYLASE FAMILY MEMBER"/>
    <property type="match status" value="1"/>
</dbReference>
<feature type="active site" description="Proton donor" evidence="3">
    <location>
        <position position="375"/>
    </location>
</feature>
<dbReference type="Proteomes" id="UP000029994">
    <property type="component" value="Unassembled WGS sequence"/>
</dbReference>
<dbReference type="SUPFAM" id="SSF51011">
    <property type="entry name" value="Glycosyl hydrolase domain"/>
    <property type="match status" value="1"/>
</dbReference>
<dbReference type="EMBL" id="JMCG01000002">
    <property type="protein sequence ID" value="KGK08780.1"/>
    <property type="molecule type" value="Genomic_DNA"/>
</dbReference>
<feature type="domain" description="Glycosyl hydrolase family 13 catalytic" evidence="5">
    <location>
        <begin position="126"/>
        <end position="522"/>
    </location>
</feature>
<dbReference type="InterPro" id="IPR013780">
    <property type="entry name" value="Glyco_hydro_b"/>
</dbReference>
<dbReference type="STRING" id="29495.EA26_16260"/>
<accession>A0A099LKT8</accession>
<dbReference type="PIRSF" id="PIRSF036918">
    <property type="entry name" value="Maltodextrin_glucosidase"/>
    <property type="match status" value="1"/>
</dbReference>
<dbReference type="GO" id="GO:0004558">
    <property type="term" value="F:alpha-1,4-glucosidase activity"/>
    <property type="evidence" value="ECO:0007669"/>
    <property type="project" value="InterPro"/>
</dbReference>
<evidence type="ECO:0000256" key="4">
    <source>
        <dbReference type="PIRSR" id="PIRSR036918-51"/>
    </source>
</evidence>
<dbReference type="CDD" id="cd11338">
    <property type="entry name" value="AmyAc_CMD"/>
    <property type="match status" value="1"/>
</dbReference>
<protein>
    <submittedName>
        <fullName evidence="6">Maltodextrin glucosidase</fullName>
    </submittedName>
</protein>
<dbReference type="GeneID" id="43684631"/>
<dbReference type="GO" id="GO:0005737">
    <property type="term" value="C:cytoplasm"/>
    <property type="evidence" value="ECO:0007669"/>
    <property type="project" value="InterPro"/>
</dbReference>
<dbReference type="RefSeq" id="WP_039429869.1">
    <property type="nucleotide sequence ID" value="NZ_CP061845.1"/>
</dbReference>
<dbReference type="PANTHER" id="PTHR10357:SF210">
    <property type="entry name" value="MALTODEXTRIN GLUCOSIDASE"/>
    <property type="match status" value="1"/>
</dbReference>
<evidence type="ECO:0000259" key="5">
    <source>
        <dbReference type="SMART" id="SM00642"/>
    </source>
</evidence>
<evidence type="ECO:0000313" key="7">
    <source>
        <dbReference type="Proteomes" id="UP000029994"/>
    </source>
</evidence>
<dbReference type="GO" id="GO:0005975">
    <property type="term" value="P:carbohydrate metabolic process"/>
    <property type="evidence" value="ECO:0007669"/>
    <property type="project" value="InterPro"/>
</dbReference>
<name>A0A099LKT8_9VIBR</name>
<reference evidence="6 7" key="1">
    <citation type="submission" date="2014-04" db="EMBL/GenBank/DDBJ databases">
        <title>Genome sequencing of Vibrio navarrensis strains.</title>
        <authorList>
            <person name="Gladney L.M."/>
            <person name="Katz L.S."/>
            <person name="Marino-Ramirez L."/>
            <person name="Jordan I.K."/>
        </authorList>
    </citation>
    <scope>NUCLEOTIDE SEQUENCE [LARGE SCALE GENOMIC DNA]</scope>
    <source>
        <strain evidence="6 7">ATCC 51183</strain>
    </source>
</reference>
<dbReference type="AlphaFoldDB" id="A0A099LKT8"/>
<dbReference type="SUPFAM" id="SSF81296">
    <property type="entry name" value="E set domains"/>
    <property type="match status" value="1"/>
</dbReference>
<keyword evidence="7" id="KW-1185">Reference proteome</keyword>
<dbReference type="SMART" id="SM00642">
    <property type="entry name" value="Aamy"/>
    <property type="match status" value="1"/>
</dbReference>
<dbReference type="InterPro" id="IPR017853">
    <property type="entry name" value="GH"/>
</dbReference>
<proteinExistence type="predicted"/>
<keyword evidence="1" id="KW-0378">Hydrolase</keyword>
<dbReference type="InterPro" id="IPR006047">
    <property type="entry name" value="GH13_cat_dom"/>
</dbReference>
<dbReference type="NCBIfam" id="NF008051">
    <property type="entry name" value="PRK10785.1"/>
    <property type="match status" value="1"/>
</dbReference>
<evidence type="ECO:0000313" key="6">
    <source>
        <dbReference type="EMBL" id="KGK08780.1"/>
    </source>
</evidence>
<dbReference type="InterPro" id="IPR004185">
    <property type="entry name" value="Glyco_hydro_13_lg-like_dom"/>
</dbReference>
<feature type="active site" description="Nucleophile" evidence="3">
    <location>
        <position position="338"/>
    </location>
</feature>
<comment type="caution">
    <text evidence="6">The sequence shown here is derived from an EMBL/GenBank/DDBJ whole genome shotgun (WGS) entry which is preliminary data.</text>
</comment>
<dbReference type="SUPFAM" id="SSF51445">
    <property type="entry name" value="(Trans)glycosidases"/>
    <property type="match status" value="1"/>
</dbReference>
<dbReference type="Pfam" id="PF00128">
    <property type="entry name" value="Alpha-amylase"/>
    <property type="match status" value="1"/>
</dbReference>
<evidence type="ECO:0000256" key="3">
    <source>
        <dbReference type="PIRSR" id="PIRSR036918-50"/>
    </source>
</evidence>
<dbReference type="Gene3D" id="2.60.40.1180">
    <property type="entry name" value="Golgi alpha-mannosidase II"/>
    <property type="match status" value="1"/>
</dbReference>
<feature type="site" description="Transition state stabilizer" evidence="4">
    <location>
        <position position="450"/>
    </location>
</feature>
<dbReference type="Gene3D" id="3.20.20.80">
    <property type="entry name" value="Glycosidases"/>
    <property type="match status" value="1"/>
</dbReference>
<dbReference type="Gene3D" id="2.60.40.10">
    <property type="entry name" value="Immunoglobulins"/>
    <property type="match status" value="1"/>
</dbReference>
<dbReference type="InterPro" id="IPR014756">
    <property type="entry name" value="Ig_E-set"/>
</dbReference>
<sequence length="614" mass="69921">MTHPFLFHSQTQDGFCLSQGLAQVTLRTQSQGIKKVYLRHEPDNEEYLVEMQPIEPVGALKQWRASFALNSDRDVTQYVFKVLTEDGQYWLDARGVQKRMPGSEYHFKYNAKHQPPEWVKEQVFYQIFPDRFCNGNPDISVKDGEYTVKNGTRPVVAKAWGEAVDTGSGYGGCEFYGGDLAGIASKLDYLQTLGVSALYLNPIFTAPSNHKYDTTDYLTVDPHLGTNQEFAELTQALHQRDMKVILDAVFNHTSCEHPWLDRGGKGDNGAYHHSDSPYRDYYFFDGDTKNYIGWKGIENLPVLNFAHQAVRDYIYQGEDAVIRHWLKAPYQIDGWRFDVIHMLGEGEGAYNNPHYVQAFRQATKAQNPQAYVLGEHFFEATKWLQGEQEDGSMNYYGFAHPVRALLAQQDIAYDPIAIDGCEFVEWLNEARAKVPWLNQLSQLNQLDSHDTARFITLLNQHQGYMEIALGLLFTYVGTPCLYYGTEVGLAGGQDPDNRRCFPWEQVDTSPWFGYVQRLIQLRTTHPCLQQGAILFLAIEKDHFAFTRQLGEECALVVVNLASQTQPISLPFWQTGISAGQLTPMMEQRAPLAISEEMCMEIAPESISVWMVDTK</sequence>
<organism evidence="6 7">
    <name type="scientific">Vibrio navarrensis</name>
    <dbReference type="NCBI Taxonomy" id="29495"/>
    <lineage>
        <taxon>Bacteria</taxon>
        <taxon>Pseudomonadati</taxon>
        <taxon>Pseudomonadota</taxon>
        <taxon>Gammaproteobacteria</taxon>
        <taxon>Vibrionales</taxon>
        <taxon>Vibrionaceae</taxon>
        <taxon>Vibrio</taxon>
    </lineage>
</organism>
<keyword evidence="2" id="KW-0326">Glycosidase</keyword>
<dbReference type="InterPro" id="IPR017069">
    <property type="entry name" value="MalZ"/>
</dbReference>
<dbReference type="eggNOG" id="COG0366">
    <property type="taxonomic scope" value="Bacteria"/>
</dbReference>